<dbReference type="Proteomes" id="UP001055072">
    <property type="component" value="Unassembled WGS sequence"/>
</dbReference>
<evidence type="ECO:0000313" key="1">
    <source>
        <dbReference type="EMBL" id="KAI0093116.1"/>
    </source>
</evidence>
<protein>
    <submittedName>
        <fullName evidence="1">Uncharacterized protein</fullName>
    </submittedName>
</protein>
<organism evidence="1 2">
    <name type="scientific">Irpex rosettiformis</name>
    <dbReference type="NCBI Taxonomy" id="378272"/>
    <lineage>
        <taxon>Eukaryota</taxon>
        <taxon>Fungi</taxon>
        <taxon>Dikarya</taxon>
        <taxon>Basidiomycota</taxon>
        <taxon>Agaricomycotina</taxon>
        <taxon>Agaricomycetes</taxon>
        <taxon>Polyporales</taxon>
        <taxon>Irpicaceae</taxon>
        <taxon>Irpex</taxon>
    </lineage>
</organism>
<evidence type="ECO:0000313" key="2">
    <source>
        <dbReference type="Proteomes" id="UP001055072"/>
    </source>
</evidence>
<accession>A0ACB8UG27</accession>
<keyword evidence="2" id="KW-1185">Reference proteome</keyword>
<comment type="caution">
    <text evidence="1">The sequence shown here is derived from an EMBL/GenBank/DDBJ whole genome shotgun (WGS) entry which is preliminary data.</text>
</comment>
<proteinExistence type="predicted"/>
<gene>
    <name evidence="1" type="ORF">BDY19DRAFT_902916</name>
</gene>
<dbReference type="EMBL" id="MU274902">
    <property type="protein sequence ID" value="KAI0093116.1"/>
    <property type="molecule type" value="Genomic_DNA"/>
</dbReference>
<sequence>MYDYYDDASSSLLTYVTSSTRDEPFPPSTSTTRYDPLGRLLPSTSYKFPEEFKRYLTAPSRPLVPGLTNLSTLTMEHPLVTSFLARVPSVPPAFGRVQGEGWWTKALHSWTVNDVLDLADHEGNEILLTKLQEECIFVLAALKVSFAPKHPKHFTMWGKDWATKTAERIHKLLLMKPCPITHTYNWMSPDQNLWIIEAEQVHAFPECKDGKKAANGMMLRKRKPGEVSNDPLHGISIEGVTDIRPKKRLRTSVKAKKSKNVAPSEEYNEELLEELPLPNMVVSLEQSLSDPPIPSDGESPGSPTKETKLELIGVEAPPESSVIAESLLTSLSPVELSAPTRRSARQAHRRTETVTPSSSPAKPDSAALTPISEITSLATTPNTPEESVLPEVQEERPIITRARSNSSSCSSSVTAVSNDSTFSADTVVDEEATESTKTQNGRIVGEKGAKIRASGRARKPAMKKIEADAVEEALVAEKVVITATKSAKRKRVAGKR</sequence>
<name>A0ACB8UG27_9APHY</name>
<reference evidence="1" key="1">
    <citation type="journal article" date="2021" name="Environ. Microbiol.">
        <title>Gene family expansions and transcriptome signatures uncover fungal adaptations to wood decay.</title>
        <authorList>
            <person name="Hage H."/>
            <person name="Miyauchi S."/>
            <person name="Viragh M."/>
            <person name="Drula E."/>
            <person name="Min B."/>
            <person name="Chaduli D."/>
            <person name="Navarro D."/>
            <person name="Favel A."/>
            <person name="Norest M."/>
            <person name="Lesage-Meessen L."/>
            <person name="Balint B."/>
            <person name="Merenyi Z."/>
            <person name="de Eugenio L."/>
            <person name="Morin E."/>
            <person name="Martinez A.T."/>
            <person name="Baldrian P."/>
            <person name="Stursova M."/>
            <person name="Martinez M.J."/>
            <person name="Novotny C."/>
            <person name="Magnuson J.K."/>
            <person name="Spatafora J.W."/>
            <person name="Maurice S."/>
            <person name="Pangilinan J."/>
            <person name="Andreopoulos W."/>
            <person name="LaButti K."/>
            <person name="Hundley H."/>
            <person name="Na H."/>
            <person name="Kuo A."/>
            <person name="Barry K."/>
            <person name="Lipzen A."/>
            <person name="Henrissat B."/>
            <person name="Riley R."/>
            <person name="Ahrendt S."/>
            <person name="Nagy L.G."/>
            <person name="Grigoriev I.V."/>
            <person name="Martin F."/>
            <person name="Rosso M.N."/>
        </authorList>
    </citation>
    <scope>NUCLEOTIDE SEQUENCE</scope>
    <source>
        <strain evidence="1">CBS 384.51</strain>
    </source>
</reference>